<organism evidence="1 2">
    <name type="scientific">Gulo gulo</name>
    <name type="common">Wolverine</name>
    <name type="synonym">Gluton</name>
    <dbReference type="NCBI Taxonomy" id="48420"/>
    <lineage>
        <taxon>Eukaryota</taxon>
        <taxon>Metazoa</taxon>
        <taxon>Chordata</taxon>
        <taxon>Craniata</taxon>
        <taxon>Vertebrata</taxon>
        <taxon>Euteleostomi</taxon>
        <taxon>Mammalia</taxon>
        <taxon>Eutheria</taxon>
        <taxon>Laurasiatheria</taxon>
        <taxon>Carnivora</taxon>
        <taxon>Caniformia</taxon>
        <taxon>Musteloidea</taxon>
        <taxon>Mustelidae</taxon>
        <taxon>Guloninae</taxon>
        <taxon>Gulo</taxon>
    </lineage>
</organism>
<gene>
    <name evidence="1" type="ORF">BN2614_LOCUS1</name>
</gene>
<proteinExistence type="predicted"/>
<comment type="caution">
    <text evidence="1">The sequence shown here is derived from an EMBL/GenBank/DDBJ whole genome shotgun (WGS) entry which is preliminary data.</text>
</comment>
<evidence type="ECO:0000313" key="2">
    <source>
        <dbReference type="Proteomes" id="UP000269945"/>
    </source>
</evidence>
<sequence>MVGNKTLRERVVLSINYKQMPAKITRVDEITSCTQFGSIQTRLKYISTLDFLLLDISQNNVESCKYCCLHDSIRECRLSHIEVAICQTTGVL</sequence>
<keyword evidence="2" id="KW-1185">Reference proteome</keyword>
<dbReference type="EMBL" id="CYRY02043452">
    <property type="protein sequence ID" value="VCX37863.1"/>
    <property type="molecule type" value="Genomic_DNA"/>
</dbReference>
<name>A0A9X9M6E2_GULGU</name>
<dbReference type="AlphaFoldDB" id="A0A9X9M6E2"/>
<accession>A0A9X9M6E2</accession>
<dbReference type="Proteomes" id="UP000269945">
    <property type="component" value="Unassembled WGS sequence"/>
</dbReference>
<evidence type="ECO:0000313" key="1">
    <source>
        <dbReference type="EMBL" id="VCX37863.1"/>
    </source>
</evidence>
<protein>
    <submittedName>
        <fullName evidence="1">Uncharacterized protein</fullName>
    </submittedName>
</protein>
<reference evidence="1 2" key="1">
    <citation type="submission" date="2018-10" db="EMBL/GenBank/DDBJ databases">
        <authorList>
            <person name="Ekblom R."/>
            <person name="Jareborg N."/>
        </authorList>
    </citation>
    <scope>NUCLEOTIDE SEQUENCE [LARGE SCALE GENOMIC DNA]</scope>
    <source>
        <tissue evidence="1">Muscle</tissue>
    </source>
</reference>